<dbReference type="EMBL" id="BAUT01000015">
    <property type="protein sequence ID" value="GAE25873.1"/>
    <property type="molecule type" value="Genomic_DNA"/>
</dbReference>
<proteinExistence type="predicted"/>
<dbReference type="AlphaFoldDB" id="W4Q2B7"/>
<evidence type="ECO:0000256" key="1">
    <source>
        <dbReference type="SAM" id="Phobius"/>
    </source>
</evidence>
<protein>
    <submittedName>
        <fullName evidence="2">Uncharacterized protein</fullName>
    </submittedName>
</protein>
<reference evidence="2" key="1">
    <citation type="journal article" date="2014" name="Genome Announc.">
        <title>Draft Genome Sequences of Three Alkaliphilic Bacillus Strains, Bacillus wakoensis JCM 9140T, Bacillus akibai JCM 9157T, and Bacillus hemicellulosilyticus JCM 9152T.</title>
        <authorList>
            <person name="Yuki M."/>
            <person name="Oshima K."/>
            <person name="Suda W."/>
            <person name="Oshida Y."/>
            <person name="Kitamura K."/>
            <person name="Iida T."/>
            <person name="Hattori M."/>
            <person name="Ohkuma M."/>
        </authorList>
    </citation>
    <scope>NUCLEOTIDE SEQUENCE [LARGE SCALE GENOMIC DNA]</scope>
    <source>
        <strain evidence="2">JCM 9140</strain>
    </source>
</reference>
<organism evidence="2 3">
    <name type="scientific">Halalkalibacter wakoensis JCM 9140</name>
    <dbReference type="NCBI Taxonomy" id="1236970"/>
    <lineage>
        <taxon>Bacteria</taxon>
        <taxon>Bacillati</taxon>
        <taxon>Bacillota</taxon>
        <taxon>Bacilli</taxon>
        <taxon>Bacillales</taxon>
        <taxon>Bacillaceae</taxon>
        <taxon>Halalkalibacter</taxon>
    </lineage>
</organism>
<keyword evidence="3" id="KW-1185">Reference proteome</keyword>
<accession>W4Q2B7</accession>
<comment type="caution">
    <text evidence="2">The sequence shown here is derived from an EMBL/GenBank/DDBJ whole genome shotgun (WGS) entry which is preliminary data.</text>
</comment>
<evidence type="ECO:0000313" key="2">
    <source>
        <dbReference type="EMBL" id="GAE25873.1"/>
    </source>
</evidence>
<feature type="transmembrane region" description="Helical" evidence="1">
    <location>
        <begin position="7"/>
        <end position="25"/>
    </location>
</feature>
<feature type="transmembrane region" description="Helical" evidence="1">
    <location>
        <begin position="31"/>
        <end position="55"/>
    </location>
</feature>
<evidence type="ECO:0000313" key="3">
    <source>
        <dbReference type="Proteomes" id="UP000018890"/>
    </source>
</evidence>
<dbReference type="Proteomes" id="UP000018890">
    <property type="component" value="Unassembled WGS sequence"/>
</dbReference>
<keyword evidence="1" id="KW-1133">Transmembrane helix</keyword>
<keyword evidence="1" id="KW-0472">Membrane</keyword>
<keyword evidence="1" id="KW-0812">Transmembrane</keyword>
<gene>
    <name evidence="2" type="ORF">JCM9140_1894</name>
</gene>
<sequence>MKKVASYYLLPIGFFWLLSASQFYGQDMQTILMTTVGTILMGLLVGFVVHLAMIIKKNLSK</sequence>
<name>W4Q2B7_9BACI</name>
<dbReference type="OrthoDB" id="2939320at2"/>
<dbReference type="RefSeq" id="WP_034744903.1">
    <property type="nucleotide sequence ID" value="NZ_BAUT01000015.1"/>
</dbReference>